<evidence type="ECO:0000256" key="3">
    <source>
        <dbReference type="ARBA" id="ARBA00022832"/>
    </source>
</evidence>
<dbReference type="SUPFAM" id="SSF51230">
    <property type="entry name" value="Single hybrid motif"/>
    <property type="match status" value="1"/>
</dbReference>
<feature type="compositionally biased region" description="Low complexity" evidence="8">
    <location>
        <begin position="195"/>
        <end position="209"/>
    </location>
</feature>
<dbReference type="Gene3D" id="2.40.50.100">
    <property type="match status" value="1"/>
</dbReference>
<keyword evidence="7" id="KW-0934">Plastid</keyword>
<reference evidence="10" key="1">
    <citation type="journal article" date="2017" name="Genome Biol. Evol.">
        <title>Contrasting Patterns of Nucleotide Substitution Rates Provide Insight into Dynamic Evolution of Plastid and Mitochondrial Genomes of Geranium.</title>
        <authorList>
            <person name="Park S."/>
            <person name="Ruhlman T.A."/>
            <person name="Weng M.L."/>
            <person name="Hajrah N.H."/>
            <person name="Sabir J.S.M."/>
            <person name="Jansen R.K."/>
        </authorList>
    </citation>
    <scope>NUCLEOTIDE SEQUENCE</scope>
</reference>
<comment type="pathway">
    <text evidence="1 7">Lipid metabolism; fatty acid biosynthesis.</text>
</comment>
<comment type="subcellular location">
    <subcellularLocation>
        <location evidence="7">Plastid</location>
        <location evidence="7">Chloroplast</location>
    </subcellularLocation>
</comment>
<dbReference type="InterPro" id="IPR000089">
    <property type="entry name" value="Biotin_lipoyl"/>
</dbReference>
<dbReference type="PANTHER" id="PTHR43416:SF4">
    <property type="entry name" value="BIOTIN CARBOXYL CARRIER PROTEIN OF ACETYL-COA CARBOXYLASE 2, CHLOROPLASTIC"/>
    <property type="match status" value="1"/>
</dbReference>
<evidence type="ECO:0000256" key="1">
    <source>
        <dbReference type="ARBA" id="ARBA00005194"/>
    </source>
</evidence>
<proteinExistence type="evidence at transcript level"/>
<dbReference type="UniPathway" id="UPA00094"/>
<keyword evidence="4 7" id="KW-0443">Lipid metabolism</keyword>
<feature type="domain" description="Lipoyl-binding" evidence="9">
    <location>
        <begin position="207"/>
        <end position="283"/>
    </location>
</feature>
<evidence type="ECO:0000256" key="2">
    <source>
        <dbReference type="ARBA" id="ARBA00022516"/>
    </source>
</evidence>
<keyword evidence="6 7" id="KW-0092">Biotin</keyword>
<dbReference type="CDD" id="cd06850">
    <property type="entry name" value="biotinyl_domain"/>
    <property type="match status" value="1"/>
</dbReference>
<organism evidence="10">
    <name type="scientific">Hypseocharis bilobata</name>
    <dbReference type="NCBI Taxonomy" id="253189"/>
    <lineage>
        <taxon>Eukaryota</taxon>
        <taxon>Viridiplantae</taxon>
        <taxon>Streptophyta</taxon>
        <taxon>Embryophyta</taxon>
        <taxon>Tracheophyta</taxon>
        <taxon>Spermatophyta</taxon>
        <taxon>Magnoliopsida</taxon>
        <taxon>eudicotyledons</taxon>
        <taxon>Gunneridae</taxon>
        <taxon>Pentapetalae</taxon>
        <taxon>rosids</taxon>
        <taxon>malvids</taxon>
        <taxon>Geraniales</taxon>
        <taxon>Geraniaceae</taxon>
        <taxon>Hypseocharis</taxon>
    </lineage>
</organism>
<dbReference type="PROSITE" id="PS50968">
    <property type="entry name" value="BIOTINYL_LIPOYL"/>
    <property type="match status" value="1"/>
</dbReference>
<evidence type="ECO:0000256" key="6">
    <source>
        <dbReference type="ARBA" id="ARBA00023267"/>
    </source>
</evidence>
<evidence type="ECO:0000256" key="5">
    <source>
        <dbReference type="ARBA" id="ARBA00023160"/>
    </source>
</evidence>
<dbReference type="Pfam" id="PF00364">
    <property type="entry name" value="Biotin_lipoyl"/>
    <property type="match status" value="1"/>
</dbReference>
<dbReference type="GO" id="GO:0003989">
    <property type="term" value="F:acetyl-CoA carboxylase activity"/>
    <property type="evidence" value="ECO:0007669"/>
    <property type="project" value="InterPro"/>
</dbReference>
<dbReference type="GO" id="GO:0009507">
    <property type="term" value="C:chloroplast"/>
    <property type="evidence" value="ECO:0007669"/>
    <property type="project" value="UniProtKB-SubCell"/>
</dbReference>
<feature type="compositionally biased region" description="Pro residues" evidence="8">
    <location>
        <begin position="167"/>
        <end position="194"/>
    </location>
</feature>
<dbReference type="PRINTS" id="PR01071">
    <property type="entry name" value="ACOABIOTINCC"/>
</dbReference>
<dbReference type="AlphaFoldDB" id="A0A286SC31"/>
<dbReference type="PANTHER" id="PTHR43416">
    <property type="entry name" value="DIHYDROLIPOYLLYSINE-RESIDUE SUCCINYLTRANSFERASE COMPONENT OF 2-OXOGLUTARATE DEHYDROGENASE COMPLEX, MITOCHONDRIAL-RELATED"/>
    <property type="match status" value="1"/>
</dbReference>
<dbReference type="InterPro" id="IPR011053">
    <property type="entry name" value="Single_hybrid_motif"/>
</dbReference>
<dbReference type="FunFam" id="2.40.50.100:FF:000003">
    <property type="entry name" value="Acetyl-CoA carboxylase biotin carboxyl carrier protein"/>
    <property type="match status" value="1"/>
</dbReference>
<keyword evidence="5 7" id="KW-0275">Fatty acid biosynthesis</keyword>
<dbReference type="NCBIfam" id="TIGR00531">
    <property type="entry name" value="BCCP"/>
    <property type="match status" value="1"/>
</dbReference>
<accession>A0A286SC31</accession>
<dbReference type="InterPro" id="IPR001882">
    <property type="entry name" value="Biotin_BS"/>
</dbReference>
<dbReference type="InterPro" id="IPR001249">
    <property type="entry name" value="AcCoA_biotinCC"/>
</dbReference>
<evidence type="ECO:0000259" key="9">
    <source>
        <dbReference type="PROSITE" id="PS50968"/>
    </source>
</evidence>
<evidence type="ECO:0000256" key="7">
    <source>
        <dbReference type="RuleBase" id="RU364072"/>
    </source>
</evidence>
<dbReference type="PROSITE" id="PS00188">
    <property type="entry name" value="BIOTIN"/>
    <property type="match status" value="1"/>
</dbReference>
<evidence type="ECO:0000256" key="8">
    <source>
        <dbReference type="SAM" id="MobiDB-lite"/>
    </source>
</evidence>
<protein>
    <recommendedName>
        <fullName evidence="7">Biotin carboxyl carrier protein of acetyl-CoA carboxylase</fullName>
    </recommendedName>
</protein>
<name>A0A286SC31_9ROSI</name>
<dbReference type="EMBL" id="KY640184">
    <property type="protein sequence ID" value="ASZ00179.1"/>
    <property type="molecule type" value="mRNA"/>
</dbReference>
<dbReference type="InterPro" id="IPR050537">
    <property type="entry name" value="2-oxoacid_dehydrogenase"/>
</dbReference>
<comment type="function">
    <text evidence="7">This protein is a component of the acetyl coenzyme A carboxylase complex; first, biotin carboxylase catalyzes the carboxylation of the carrier protein and then the transcarboxylase transfers the carboxyl group to form malonyl-CoA.</text>
</comment>
<keyword evidence="2 7" id="KW-0444">Lipid biosynthesis</keyword>
<keyword evidence="3 7" id="KW-0276">Fatty acid metabolism</keyword>
<dbReference type="GO" id="GO:0009317">
    <property type="term" value="C:acetyl-CoA carboxylase complex"/>
    <property type="evidence" value="ECO:0007669"/>
    <property type="project" value="InterPro"/>
</dbReference>
<sequence length="284" mass="29795">MASSFSVPCPKTTTTTTTTSFNRISSLHGSTAKSSLSLVKPSSSSLAFQKHEGKQFGIWKLQAQRNEVTAKASSNNSAPVLDIKPEVAPLKEKDESPEELFGQDTVPDTSAISAFMTQVADLVKLVDSRDIVELQLKQQGCELLIRKKEALPQPPAPAPAPFIMHHSPPPSAATPPAPPAPAAAPPAATPPPAPTASSPPSAASSSHPPFKCPMAGTFYRSPGPGEPPFVKVGDQVQKGQVLCIVEAMKLMNEIEADKSGKIVEVLLEDGKPVSVGTPLFVIAP</sequence>
<dbReference type="GO" id="GO:0006633">
    <property type="term" value="P:fatty acid biosynthetic process"/>
    <property type="evidence" value="ECO:0007669"/>
    <property type="project" value="UniProtKB-UniPathway"/>
</dbReference>
<evidence type="ECO:0000313" key="10">
    <source>
        <dbReference type="EMBL" id="ASZ00179.1"/>
    </source>
</evidence>
<keyword evidence="7" id="KW-0150">Chloroplast</keyword>
<evidence type="ECO:0000256" key="4">
    <source>
        <dbReference type="ARBA" id="ARBA00023098"/>
    </source>
</evidence>
<feature type="region of interest" description="Disordered" evidence="8">
    <location>
        <begin position="152"/>
        <end position="209"/>
    </location>
</feature>
<gene>
    <name evidence="10" type="primary">accB</name>
</gene>